<dbReference type="Pfam" id="PF00857">
    <property type="entry name" value="Isochorismatase"/>
    <property type="match status" value="1"/>
</dbReference>
<dbReference type="FunFam" id="3.40.720.10:FF:000017">
    <property type="entry name" value="Predicted protein"/>
    <property type="match status" value="1"/>
</dbReference>
<dbReference type="Proteomes" id="UP001195483">
    <property type="component" value="Unassembled WGS sequence"/>
</dbReference>
<evidence type="ECO:0000313" key="4">
    <source>
        <dbReference type="EMBL" id="KAK3609151.1"/>
    </source>
</evidence>
<dbReference type="InterPro" id="IPR036380">
    <property type="entry name" value="Isochorismatase-like_sf"/>
</dbReference>
<keyword evidence="2" id="KW-0732">Signal</keyword>
<feature type="signal peptide" evidence="2">
    <location>
        <begin position="1"/>
        <end position="22"/>
    </location>
</feature>
<reference evidence="4" key="1">
    <citation type="journal article" date="2021" name="Genome Biol. Evol.">
        <title>A High-Quality Reference Genome for a Parasitic Bivalve with Doubly Uniparental Inheritance (Bivalvia: Unionida).</title>
        <authorList>
            <person name="Smith C.H."/>
        </authorList>
    </citation>
    <scope>NUCLEOTIDE SEQUENCE</scope>
    <source>
        <strain evidence="4">CHS0354</strain>
    </source>
</reference>
<organism evidence="4 5">
    <name type="scientific">Potamilus streckersoni</name>
    <dbReference type="NCBI Taxonomy" id="2493646"/>
    <lineage>
        <taxon>Eukaryota</taxon>
        <taxon>Metazoa</taxon>
        <taxon>Spiralia</taxon>
        <taxon>Lophotrochozoa</taxon>
        <taxon>Mollusca</taxon>
        <taxon>Bivalvia</taxon>
        <taxon>Autobranchia</taxon>
        <taxon>Heteroconchia</taxon>
        <taxon>Palaeoheterodonta</taxon>
        <taxon>Unionida</taxon>
        <taxon>Unionoidea</taxon>
        <taxon>Unionidae</taxon>
        <taxon>Ambleminae</taxon>
        <taxon>Lampsilini</taxon>
        <taxon>Potamilus</taxon>
    </lineage>
</organism>
<dbReference type="Pfam" id="PF02995">
    <property type="entry name" value="DUF229"/>
    <property type="match status" value="1"/>
</dbReference>
<protein>
    <recommendedName>
        <fullName evidence="3">Isochorismatase-like domain-containing protein</fullName>
    </recommendedName>
</protein>
<comment type="similarity">
    <text evidence="1">Belongs to the isochorismatase family.</text>
</comment>
<comment type="caution">
    <text evidence="4">The sequence shown here is derived from an EMBL/GenBank/DDBJ whole genome shotgun (WGS) entry which is preliminary data.</text>
</comment>
<reference evidence="4" key="3">
    <citation type="submission" date="2023-05" db="EMBL/GenBank/DDBJ databases">
        <authorList>
            <person name="Smith C.H."/>
        </authorList>
    </citation>
    <scope>NUCLEOTIDE SEQUENCE</scope>
    <source>
        <strain evidence="4">CHS0354</strain>
        <tissue evidence="4">Mantle</tissue>
    </source>
</reference>
<proteinExistence type="inferred from homology"/>
<dbReference type="CDD" id="cd16021">
    <property type="entry name" value="ALP_like"/>
    <property type="match status" value="1"/>
</dbReference>
<dbReference type="AlphaFoldDB" id="A0AAE0WC31"/>
<evidence type="ECO:0000259" key="3">
    <source>
        <dbReference type="Pfam" id="PF00857"/>
    </source>
</evidence>
<gene>
    <name evidence="4" type="ORF">CHS0354_002130</name>
</gene>
<dbReference type="PANTHER" id="PTHR10974">
    <property type="entry name" value="FI08016P-RELATED"/>
    <property type="match status" value="1"/>
</dbReference>
<reference evidence="4" key="2">
    <citation type="journal article" date="2021" name="Genome Biol. Evol.">
        <title>Developing a high-quality reference genome for a parasitic bivalve with doubly uniparental inheritance (Bivalvia: Unionida).</title>
        <authorList>
            <person name="Smith C.H."/>
        </authorList>
    </citation>
    <scope>NUCLEOTIDE SEQUENCE</scope>
    <source>
        <strain evidence="4">CHS0354</strain>
        <tissue evidence="4">Mantle</tissue>
    </source>
</reference>
<dbReference type="PANTHER" id="PTHR10974:SF1">
    <property type="entry name" value="FI08016P-RELATED"/>
    <property type="match status" value="1"/>
</dbReference>
<keyword evidence="5" id="KW-1185">Reference proteome</keyword>
<dbReference type="InterPro" id="IPR017850">
    <property type="entry name" value="Alkaline_phosphatase_core_sf"/>
</dbReference>
<feature type="chain" id="PRO_5041932875" description="Isochorismatase-like domain-containing protein" evidence="2">
    <location>
        <begin position="23"/>
        <end position="621"/>
    </location>
</feature>
<dbReference type="EMBL" id="JAEAOA010000190">
    <property type="protein sequence ID" value="KAK3609151.1"/>
    <property type="molecule type" value="Genomic_DNA"/>
</dbReference>
<sequence length="621" mass="71025">MDSHRFLVQFCFVLIAVTEAGAKVALLIIDIQNCFLPGGSLAVTNGTQVIPVINNIRSQNQFALTVLTQDWHCPNHVSFASQHNGYQQYEQITLQYSASGSRCSDSVGKCDVKYNVSQILWPDHCIINSTSAEFSLQLNQKSSDIVVRKGYNCDVDSYSAFYDNGGFRQTELYTTLQSHGVTTVIVTGLALDYCVYYTAKDAKKLEPLDVLGTRYVRKGKAVSELPDDYSDTYLDYLPFIWKEAAMLKYTTMYAEDRAHYSTFNYLKLGFRYPPTDYYFRPFMSAIESFSPILVEQLDVNEYCLGNVEQYKLQITFFKQFLQKYKSMLRLAFSWLNQLTHDIFNGIEYADQAFADFFKWMKKERHLEHTILIVMSDHGFRLDDFSTTLLGRLESQQPFLAIYLPEKLKRNYPHLDKNMQTNTERLVTPFDLHQTIHDIIYGRYNGTLAKTDQGLEKISLFTSLPEARSCEDAGIPENYCVCNLTLPVRITLPIVRKLANFIVASINDIIRSNGNGKLCELLQLYEVREAGIVNSFNTDQSEGPGHLHKTAEANTDGRYSMVIATLPGHGLFEGMVDHRNKNMELVGKVARLNRYGSQSYCIKDDNIEQYCYCKSNRSDVYL</sequence>
<evidence type="ECO:0000256" key="1">
    <source>
        <dbReference type="ARBA" id="ARBA00006336"/>
    </source>
</evidence>
<dbReference type="SUPFAM" id="SSF52499">
    <property type="entry name" value="Isochorismatase-like hydrolases"/>
    <property type="match status" value="1"/>
</dbReference>
<dbReference type="Gene3D" id="3.40.720.10">
    <property type="entry name" value="Alkaline Phosphatase, subunit A"/>
    <property type="match status" value="1"/>
</dbReference>
<name>A0AAE0WC31_9BIVA</name>
<evidence type="ECO:0000256" key="2">
    <source>
        <dbReference type="SAM" id="SignalP"/>
    </source>
</evidence>
<dbReference type="SUPFAM" id="SSF53649">
    <property type="entry name" value="Alkaline phosphatase-like"/>
    <property type="match status" value="1"/>
</dbReference>
<dbReference type="InterPro" id="IPR004245">
    <property type="entry name" value="DUF229"/>
</dbReference>
<dbReference type="Gene3D" id="3.40.50.850">
    <property type="entry name" value="Isochorismatase-like"/>
    <property type="match status" value="1"/>
</dbReference>
<dbReference type="InterPro" id="IPR000868">
    <property type="entry name" value="Isochorismatase-like_dom"/>
</dbReference>
<dbReference type="GO" id="GO:0005615">
    <property type="term" value="C:extracellular space"/>
    <property type="evidence" value="ECO:0007669"/>
    <property type="project" value="TreeGrafter"/>
</dbReference>
<accession>A0AAE0WC31</accession>
<feature type="domain" description="Isochorismatase-like" evidence="3">
    <location>
        <begin position="25"/>
        <end position="204"/>
    </location>
</feature>
<evidence type="ECO:0000313" key="5">
    <source>
        <dbReference type="Proteomes" id="UP001195483"/>
    </source>
</evidence>